<organism evidence="2 3">
    <name type="scientific">Ophiocordyceps australis</name>
    <dbReference type="NCBI Taxonomy" id="1399860"/>
    <lineage>
        <taxon>Eukaryota</taxon>
        <taxon>Fungi</taxon>
        <taxon>Dikarya</taxon>
        <taxon>Ascomycota</taxon>
        <taxon>Pezizomycotina</taxon>
        <taxon>Sordariomycetes</taxon>
        <taxon>Hypocreomycetidae</taxon>
        <taxon>Hypocreales</taxon>
        <taxon>Ophiocordycipitaceae</taxon>
        <taxon>Ophiocordyceps</taxon>
    </lineage>
</organism>
<gene>
    <name evidence="2" type="ORF">CDD81_1444</name>
</gene>
<evidence type="ECO:0000313" key="3">
    <source>
        <dbReference type="Proteomes" id="UP000226192"/>
    </source>
</evidence>
<dbReference type="EMBL" id="NJET01000139">
    <property type="protein sequence ID" value="PHH60588.1"/>
    <property type="molecule type" value="Genomic_DNA"/>
</dbReference>
<dbReference type="AlphaFoldDB" id="A0A2C5XFD4"/>
<reference evidence="2 3" key="1">
    <citation type="submission" date="2017-06" db="EMBL/GenBank/DDBJ databases">
        <title>Ant-infecting Ophiocordyceps genomes reveal a high diversity of potential behavioral manipulation genes and a possible major role for enterotoxins.</title>
        <authorList>
            <person name="De Bekker C."/>
            <person name="Evans H.C."/>
            <person name="Brachmann A."/>
            <person name="Hughes D.P."/>
        </authorList>
    </citation>
    <scope>NUCLEOTIDE SEQUENCE [LARGE SCALE GENOMIC DNA]</scope>
    <source>
        <strain evidence="2 3">Map64</strain>
    </source>
</reference>
<evidence type="ECO:0000256" key="1">
    <source>
        <dbReference type="SAM" id="MobiDB-lite"/>
    </source>
</evidence>
<comment type="caution">
    <text evidence="2">The sequence shown here is derived from an EMBL/GenBank/DDBJ whole genome shotgun (WGS) entry which is preliminary data.</text>
</comment>
<evidence type="ECO:0000313" key="2">
    <source>
        <dbReference type="EMBL" id="PHH60588.1"/>
    </source>
</evidence>
<feature type="region of interest" description="Disordered" evidence="1">
    <location>
        <begin position="75"/>
        <end position="109"/>
    </location>
</feature>
<accession>A0A2C5XFD4</accession>
<proteinExistence type="predicted"/>
<name>A0A2C5XFD4_9HYPO</name>
<protein>
    <submittedName>
        <fullName evidence="2">Uncharacterized protein</fullName>
    </submittedName>
</protein>
<sequence length="109" mass="11791">MSTLLVKIASSLLPSDDVVTLANGGPCRSPLERGRPLWSHYALDHLGHDESTAEQRHPRTEWLCLPKVGEEANGAGNKLTAGINGQPQLRKLTPTPTPTMAQVPPHEVQ</sequence>
<keyword evidence="3" id="KW-1185">Reference proteome</keyword>
<dbReference type="Proteomes" id="UP000226192">
    <property type="component" value="Unassembled WGS sequence"/>
</dbReference>